<protein>
    <submittedName>
        <fullName evidence="1">Uncharacterized protein</fullName>
    </submittedName>
</protein>
<evidence type="ECO:0000313" key="1">
    <source>
        <dbReference type="EMBL" id="MDT3402176.1"/>
    </source>
</evidence>
<evidence type="ECO:0000313" key="2">
    <source>
        <dbReference type="Proteomes" id="UP001258315"/>
    </source>
</evidence>
<proteinExistence type="predicted"/>
<organism evidence="1 2">
    <name type="scientific">Mucilaginibacter terrae</name>
    <dbReference type="NCBI Taxonomy" id="1955052"/>
    <lineage>
        <taxon>Bacteria</taxon>
        <taxon>Pseudomonadati</taxon>
        <taxon>Bacteroidota</taxon>
        <taxon>Sphingobacteriia</taxon>
        <taxon>Sphingobacteriales</taxon>
        <taxon>Sphingobacteriaceae</taxon>
        <taxon>Mucilaginibacter</taxon>
    </lineage>
</organism>
<dbReference type="RefSeq" id="WP_311948403.1">
    <property type="nucleotide sequence ID" value="NZ_JAVLVU010000001.1"/>
</dbReference>
<accession>A0ABU3GRJ1</accession>
<keyword evidence="2" id="KW-1185">Reference proteome</keyword>
<reference evidence="2" key="1">
    <citation type="submission" date="2023-07" db="EMBL/GenBank/DDBJ databases">
        <title>Functional and genomic diversity of the sorghum phyllosphere microbiome.</title>
        <authorList>
            <person name="Shade A."/>
        </authorList>
    </citation>
    <scope>NUCLEOTIDE SEQUENCE [LARGE SCALE GENOMIC DNA]</scope>
    <source>
        <strain evidence="2">SORGH_AS_0422</strain>
    </source>
</reference>
<name>A0ABU3GRJ1_9SPHI</name>
<gene>
    <name evidence="1" type="ORF">QE417_001248</name>
</gene>
<dbReference type="EMBL" id="JAVLVU010000001">
    <property type="protein sequence ID" value="MDT3402176.1"/>
    <property type="molecule type" value="Genomic_DNA"/>
</dbReference>
<sequence>MSAIKSRVHRNLSLIFINRKVIKAKKNNDRKMLDIADHLKAELPGHGFALLAFHIENGETKSDYVSNVDDAYMIKALEMQLSILKSRQTGPSPAILKSGA</sequence>
<dbReference type="Proteomes" id="UP001258315">
    <property type="component" value="Unassembled WGS sequence"/>
</dbReference>
<comment type="caution">
    <text evidence="1">The sequence shown here is derived from an EMBL/GenBank/DDBJ whole genome shotgun (WGS) entry which is preliminary data.</text>
</comment>